<dbReference type="EMBL" id="BK015346">
    <property type="protein sequence ID" value="DAE02440.1"/>
    <property type="molecule type" value="Genomic_DNA"/>
</dbReference>
<accession>A0A8S5P706</accession>
<proteinExistence type="predicted"/>
<sequence>MDINELSGWGISQQIAQIVENGFTFDEETGEVFFTTDDLDALNEALDNKLESLAGIYQMYESKADALKTRSKEIADRAKSFENKADKIKNYIDSLMKSNQKEKLEVGDKKLSYRKSSAGNVVDDSELRKYINSKDEYKQRYFTYEEPKISKKNLKDDVLASKQADGSYSLVIPGFEIVENKNLLIK</sequence>
<dbReference type="InterPro" id="IPR008840">
    <property type="entry name" value="Sipho_Gp157"/>
</dbReference>
<dbReference type="Pfam" id="PF05565">
    <property type="entry name" value="Sipho_Gp157"/>
    <property type="match status" value="1"/>
</dbReference>
<name>A0A8S5P706_9CAUD</name>
<protein>
    <submittedName>
        <fullName evidence="1">Resistance protein</fullName>
    </submittedName>
</protein>
<reference evidence="1" key="1">
    <citation type="journal article" date="2021" name="Proc. Natl. Acad. Sci. U.S.A.">
        <title>A Catalog of Tens of Thousands of Viruses from Human Metagenomes Reveals Hidden Associations with Chronic Diseases.</title>
        <authorList>
            <person name="Tisza M.J."/>
            <person name="Buck C.B."/>
        </authorList>
    </citation>
    <scope>NUCLEOTIDE SEQUENCE</scope>
    <source>
        <strain evidence="1">CtsUY14</strain>
    </source>
</reference>
<organism evidence="1">
    <name type="scientific">Siphoviridae sp. ctsUY14</name>
    <dbReference type="NCBI Taxonomy" id="2825693"/>
    <lineage>
        <taxon>Viruses</taxon>
        <taxon>Duplodnaviria</taxon>
        <taxon>Heunggongvirae</taxon>
        <taxon>Uroviricota</taxon>
        <taxon>Caudoviricetes</taxon>
    </lineage>
</organism>
<evidence type="ECO:0000313" key="1">
    <source>
        <dbReference type="EMBL" id="DAE02440.1"/>
    </source>
</evidence>